<dbReference type="PROSITE" id="PS50053">
    <property type="entry name" value="UBIQUITIN_2"/>
    <property type="match status" value="1"/>
</dbReference>
<proteinExistence type="predicted"/>
<feature type="compositionally biased region" description="Polar residues" evidence="1">
    <location>
        <begin position="275"/>
        <end position="289"/>
    </location>
</feature>
<feature type="domain" description="Ubiquitin-like" evidence="2">
    <location>
        <begin position="580"/>
        <end position="655"/>
    </location>
</feature>
<dbReference type="Proteomes" id="UP000179807">
    <property type="component" value="Unassembled WGS sequence"/>
</dbReference>
<dbReference type="InterPro" id="IPR015496">
    <property type="entry name" value="Ubiquilin"/>
</dbReference>
<dbReference type="GeneID" id="94834315"/>
<feature type="region of interest" description="Disordered" evidence="1">
    <location>
        <begin position="349"/>
        <end position="392"/>
    </location>
</feature>
<dbReference type="Pfam" id="PF00240">
    <property type="entry name" value="ubiquitin"/>
    <property type="match status" value="1"/>
</dbReference>
<feature type="region of interest" description="Disordered" evidence="1">
    <location>
        <begin position="210"/>
        <end position="301"/>
    </location>
</feature>
<dbReference type="AlphaFoldDB" id="A0A1J4KS57"/>
<dbReference type="PANTHER" id="PTHR10677:SF3">
    <property type="entry name" value="FI07626P-RELATED"/>
    <property type="match status" value="1"/>
</dbReference>
<dbReference type="Gene3D" id="3.10.20.90">
    <property type="entry name" value="Phosphatidylinositol 3-kinase Catalytic Subunit, Chain A, domain 1"/>
    <property type="match status" value="2"/>
</dbReference>
<dbReference type="GO" id="GO:0006511">
    <property type="term" value="P:ubiquitin-dependent protein catabolic process"/>
    <property type="evidence" value="ECO:0007669"/>
    <property type="project" value="TreeGrafter"/>
</dbReference>
<dbReference type="InterPro" id="IPR000626">
    <property type="entry name" value="Ubiquitin-like_dom"/>
</dbReference>
<name>A0A1J4KS57_9EUKA</name>
<dbReference type="GO" id="GO:0031593">
    <property type="term" value="F:polyubiquitin modification-dependent protein binding"/>
    <property type="evidence" value="ECO:0007669"/>
    <property type="project" value="TreeGrafter"/>
</dbReference>
<keyword evidence="4" id="KW-1185">Reference proteome</keyword>
<evidence type="ECO:0000313" key="4">
    <source>
        <dbReference type="Proteomes" id="UP000179807"/>
    </source>
</evidence>
<dbReference type="SUPFAM" id="SSF54236">
    <property type="entry name" value="Ubiquitin-like"/>
    <property type="match status" value="3"/>
</dbReference>
<reference evidence="3" key="1">
    <citation type="submission" date="2016-10" db="EMBL/GenBank/DDBJ databases">
        <authorList>
            <person name="Benchimol M."/>
            <person name="Almeida L.G."/>
            <person name="Vasconcelos A.T."/>
            <person name="Perreira-Neves A."/>
            <person name="Rosa I.A."/>
            <person name="Tasca T."/>
            <person name="Bogo M.R."/>
            <person name="de Souza W."/>
        </authorList>
    </citation>
    <scope>NUCLEOTIDE SEQUENCE [LARGE SCALE GENOMIC DNA]</scope>
    <source>
        <strain evidence="3">K</strain>
    </source>
</reference>
<feature type="compositionally biased region" description="Acidic residues" evidence="1">
    <location>
        <begin position="349"/>
        <end position="377"/>
    </location>
</feature>
<dbReference type="VEuPathDB" id="TrichDB:TRFO_17480"/>
<organism evidence="3 4">
    <name type="scientific">Tritrichomonas foetus</name>
    <dbReference type="NCBI Taxonomy" id="1144522"/>
    <lineage>
        <taxon>Eukaryota</taxon>
        <taxon>Metamonada</taxon>
        <taxon>Parabasalia</taxon>
        <taxon>Tritrichomonadida</taxon>
        <taxon>Tritrichomonadidae</taxon>
        <taxon>Tritrichomonas</taxon>
    </lineage>
</organism>
<evidence type="ECO:0000256" key="1">
    <source>
        <dbReference type="SAM" id="MobiDB-lite"/>
    </source>
</evidence>
<gene>
    <name evidence="3" type="ORF">TRFO_17480</name>
</gene>
<dbReference type="EMBL" id="MLAK01000559">
    <property type="protein sequence ID" value="OHT12652.1"/>
    <property type="molecule type" value="Genomic_DNA"/>
</dbReference>
<comment type="caution">
    <text evidence="3">The sequence shown here is derived from an EMBL/GenBank/DDBJ whole genome shotgun (WGS) entry which is preliminary data.</text>
</comment>
<dbReference type="InterPro" id="IPR029071">
    <property type="entry name" value="Ubiquitin-like_domsf"/>
</dbReference>
<dbReference type="RefSeq" id="XP_068365788.1">
    <property type="nucleotide sequence ID" value="XM_068499611.1"/>
</dbReference>
<dbReference type="GO" id="GO:0005829">
    <property type="term" value="C:cytosol"/>
    <property type="evidence" value="ECO:0007669"/>
    <property type="project" value="TreeGrafter"/>
</dbReference>
<feature type="compositionally biased region" description="Basic and acidic residues" evidence="1">
    <location>
        <begin position="259"/>
        <end position="270"/>
    </location>
</feature>
<evidence type="ECO:0000259" key="2">
    <source>
        <dbReference type="PROSITE" id="PS50053"/>
    </source>
</evidence>
<evidence type="ECO:0000313" key="3">
    <source>
        <dbReference type="EMBL" id="OHT12652.1"/>
    </source>
</evidence>
<sequence>MSIYKFILPSGSIYEHEFKSSTTFRSAKIALRQSKRVVGTLETIKLIANHQYVLDSTKLEILTRCTNKCIYVEHNGKSYAVNIRFLKDNNKSISMLFAKNETIYDIKSHLASNYYYSETNGDPNKIQLAKGITTFSNDADVEGMNIKKHDCLIVTIGETESPQKTLLGNEFLSPTSSRNLNVTYNPKKTPKHKILANEFMYCQPIRASFPVQEHSPRPDCETNAQMSKPRTKKPKIPNLRYNQQNGSREKPRNQRKKISPREKVSPRENEIPSPKSKNTNSPRSQNSQGMMVKANTIGRVSSKDRMTITDMIAENYENGDNPEKSQNMTISNPNDEIVDAANEENLIDNNNEDINENDNVDDNVDEGDVCDDDDENEESGHLFNFDDGEEDENNDVLENGSMIKLPLPFQLPNGTVQSVMLSINDTVGDCKTKFAEICNCDRDNIVLKLKGNELKDENTQVMSISEYHGTTPIMIIVHVNETRPGDGKVQYFFRISDVNLCPFYFEENATVGDAKKAVAAELKKEPKDITLIYNCKNLTDKILLRKLRIPIDGCIIVLIEDHSSIRIKTPLTAMKPRKPFKITFLTTDQQKFDYNVPPLDTVADIKSAFEKKLSCQADQIDLIFGGKLLTDDLIFDGLGVHDGSKIVINMIRPSTANLSRSLKSGTLSTLTSSTTEEIEENEDVDSWEDELFQMISAKELIRLQALPPKEMSDAQKIIIYLRCNRDMQTTRRTLKSSKV</sequence>
<accession>A0A1J4KS57</accession>
<dbReference type="PANTHER" id="PTHR10677">
    <property type="entry name" value="UBIQUILIN"/>
    <property type="match status" value="1"/>
</dbReference>
<dbReference type="SMART" id="SM00213">
    <property type="entry name" value="UBQ"/>
    <property type="match status" value="2"/>
</dbReference>
<protein>
    <recommendedName>
        <fullName evidence="2">Ubiquitin-like domain-containing protein</fullName>
    </recommendedName>
</protein>
<dbReference type="CDD" id="cd17039">
    <property type="entry name" value="Ubl_ubiquitin_like"/>
    <property type="match status" value="3"/>
</dbReference>